<feature type="compositionally biased region" description="Polar residues" evidence="1">
    <location>
        <begin position="178"/>
        <end position="187"/>
    </location>
</feature>
<feature type="region of interest" description="Disordered" evidence="1">
    <location>
        <begin position="145"/>
        <end position="458"/>
    </location>
</feature>
<proteinExistence type="predicted"/>
<keyword evidence="3" id="KW-1185">Reference proteome</keyword>
<feature type="compositionally biased region" description="Polar residues" evidence="1">
    <location>
        <begin position="328"/>
        <end position="345"/>
    </location>
</feature>
<dbReference type="InParanoid" id="A0A4Q1BDZ5"/>
<feature type="compositionally biased region" description="Basic and acidic residues" evidence="1">
    <location>
        <begin position="350"/>
        <end position="364"/>
    </location>
</feature>
<dbReference type="EMBL" id="SDIL01000100">
    <property type="protein sequence ID" value="RXK36346.1"/>
    <property type="molecule type" value="Genomic_DNA"/>
</dbReference>
<gene>
    <name evidence="2" type="ORF">M231_06383</name>
</gene>
<feature type="compositionally biased region" description="Polar residues" evidence="1">
    <location>
        <begin position="8"/>
        <end position="43"/>
    </location>
</feature>
<name>A0A4Q1BDZ5_TREME</name>
<evidence type="ECO:0000313" key="3">
    <source>
        <dbReference type="Proteomes" id="UP000289152"/>
    </source>
</evidence>
<feature type="region of interest" description="Disordered" evidence="1">
    <location>
        <begin position="1"/>
        <end position="49"/>
    </location>
</feature>
<feature type="region of interest" description="Disordered" evidence="1">
    <location>
        <begin position="522"/>
        <end position="578"/>
    </location>
</feature>
<feature type="compositionally biased region" description="Basic and acidic residues" evidence="1">
    <location>
        <begin position="191"/>
        <end position="221"/>
    </location>
</feature>
<feature type="compositionally biased region" description="Basic residues" evidence="1">
    <location>
        <begin position="431"/>
        <end position="440"/>
    </location>
</feature>
<dbReference type="Proteomes" id="UP000289152">
    <property type="component" value="Unassembled WGS sequence"/>
</dbReference>
<dbReference type="AlphaFoldDB" id="A0A4Q1BDZ5"/>
<dbReference type="OrthoDB" id="2588822at2759"/>
<protein>
    <submittedName>
        <fullName evidence="2">Uncharacterized protein</fullName>
    </submittedName>
</protein>
<organism evidence="2 3">
    <name type="scientific">Tremella mesenterica</name>
    <name type="common">Jelly fungus</name>
    <dbReference type="NCBI Taxonomy" id="5217"/>
    <lineage>
        <taxon>Eukaryota</taxon>
        <taxon>Fungi</taxon>
        <taxon>Dikarya</taxon>
        <taxon>Basidiomycota</taxon>
        <taxon>Agaricomycotina</taxon>
        <taxon>Tremellomycetes</taxon>
        <taxon>Tremellales</taxon>
        <taxon>Tremellaceae</taxon>
        <taxon>Tremella</taxon>
    </lineage>
</organism>
<evidence type="ECO:0000313" key="2">
    <source>
        <dbReference type="EMBL" id="RXK36346.1"/>
    </source>
</evidence>
<comment type="caution">
    <text evidence="2">The sequence shown here is derived from an EMBL/GenBank/DDBJ whole genome shotgun (WGS) entry which is preliminary data.</text>
</comment>
<evidence type="ECO:0000256" key="1">
    <source>
        <dbReference type="SAM" id="MobiDB-lite"/>
    </source>
</evidence>
<feature type="compositionally biased region" description="Basic and acidic residues" evidence="1">
    <location>
        <begin position="272"/>
        <end position="284"/>
    </location>
</feature>
<accession>A0A4Q1BDZ5</accession>
<dbReference type="VEuPathDB" id="FungiDB:TREMEDRAFT_60641"/>
<feature type="compositionally biased region" description="Basic and acidic residues" evidence="1">
    <location>
        <begin position="387"/>
        <end position="400"/>
    </location>
</feature>
<feature type="compositionally biased region" description="Basic and acidic residues" evidence="1">
    <location>
        <begin position="145"/>
        <end position="168"/>
    </location>
</feature>
<feature type="compositionally biased region" description="Polar residues" evidence="1">
    <location>
        <begin position="448"/>
        <end position="458"/>
    </location>
</feature>
<sequence length="578" mass="63832">MQARKMTISMTLRSGLRPNQTRQSRQAPNHQVNTLPLSRTPSGSGLPRPQVVRGNLPRKSSAINIKTHNLNIKSSVSSTQGQKKEMIIPTSIKYVNKKGASSPVQPPQVNGTHVQEELSEEESDRLLQELLGVVQVPLLDEKVKNDAKEKAKEDHEGKDKGEEKDSTRKRQGRRQKVSKVSTENSVIGQEPSRKETKVNKKVRSAKDGNVNDRTIKSETRTPVKIPKQASVKDSKENHTLNSSEDEQVDDPVIKSMSSTPIQLATVLPENDAFTHNKELHGKDTSEDDKDQDPVIKSISQTSSPIRPSKAPIAIPNKTFNPLGAPWSPNGTTSDSFDTSPLSHSLPTLDVMHKVKQSDKVKDESAVWDMPEVNAGPQEKTWQQLLLDGKKPKIDKYDRNNQRPSSTGPSSPTKSSKRSNSPPNSKNPTKPRQPRPTHSRRLSLDDPSVRSTPTSFSSLSPIQARSVFDTTLDWYPTMNVNRPPQTPFRRLPTHVTGELPLIPGEFPRINRSPVPTPIAQLTKAVTGSPQKRSQKKTVDMGRTRSGSGGADPSIEYYAGPSFHNAPAAHTLSPPDMSDW</sequence>
<reference evidence="2 3" key="1">
    <citation type="submission" date="2016-06" db="EMBL/GenBank/DDBJ databases">
        <title>Evolution of pathogenesis and genome organization in the Tremellales.</title>
        <authorList>
            <person name="Cuomo C."/>
            <person name="Litvintseva A."/>
            <person name="Heitman J."/>
            <person name="Chen Y."/>
            <person name="Sun S."/>
            <person name="Springer D."/>
            <person name="Dromer F."/>
            <person name="Young S."/>
            <person name="Zeng Q."/>
            <person name="Chapman S."/>
            <person name="Gujja S."/>
            <person name="Saif S."/>
            <person name="Birren B."/>
        </authorList>
    </citation>
    <scope>NUCLEOTIDE SEQUENCE [LARGE SCALE GENOMIC DNA]</scope>
    <source>
        <strain evidence="2 3">ATCC 28783</strain>
    </source>
</reference>
<feature type="compositionally biased region" description="Low complexity" evidence="1">
    <location>
        <begin position="402"/>
        <end position="429"/>
    </location>
</feature>